<gene>
    <name evidence="1" type="ORF">LX73_1725</name>
</gene>
<keyword evidence="2" id="KW-1185">Reference proteome</keyword>
<sequence>MMMNISAFFNCKLPLYGLQYGCFINDIDTKFYLSDIMNTKQHPVYELPATNINQRMGHKHGTTIARNGYIDQHYSFKQLSSYSTAEI</sequence>
<dbReference type="Proteomes" id="UP000324595">
    <property type="component" value="Unassembled WGS sequence"/>
</dbReference>
<protein>
    <submittedName>
        <fullName evidence="1">Uncharacterized protein</fullName>
    </submittedName>
</protein>
<reference evidence="1 2" key="1">
    <citation type="submission" date="2019-07" db="EMBL/GenBank/DDBJ databases">
        <title>Genomic Encyclopedia of Archaeal and Bacterial Type Strains, Phase II (KMG-II): from individual species to whole genera.</title>
        <authorList>
            <person name="Goeker M."/>
        </authorList>
    </citation>
    <scope>NUCLEOTIDE SEQUENCE [LARGE SCALE GENOMIC DNA]</scope>
    <source>
        <strain evidence="1 2">DSM 21935</strain>
    </source>
</reference>
<proteinExistence type="predicted"/>
<dbReference type="EMBL" id="VNHY01000002">
    <property type="protein sequence ID" value="TYP94004.1"/>
    <property type="molecule type" value="Genomic_DNA"/>
</dbReference>
<dbReference type="AlphaFoldDB" id="A0A5D3YJI6"/>
<organism evidence="1 2">
    <name type="scientific">Fodinibius salinus</name>
    <dbReference type="NCBI Taxonomy" id="860790"/>
    <lineage>
        <taxon>Bacteria</taxon>
        <taxon>Pseudomonadati</taxon>
        <taxon>Balneolota</taxon>
        <taxon>Balneolia</taxon>
        <taxon>Balneolales</taxon>
        <taxon>Balneolaceae</taxon>
        <taxon>Fodinibius</taxon>
    </lineage>
</organism>
<comment type="caution">
    <text evidence="1">The sequence shown here is derived from an EMBL/GenBank/DDBJ whole genome shotgun (WGS) entry which is preliminary data.</text>
</comment>
<accession>A0A5D3YJI6</accession>
<evidence type="ECO:0000313" key="2">
    <source>
        <dbReference type="Proteomes" id="UP000324595"/>
    </source>
</evidence>
<name>A0A5D3YJI6_9BACT</name>
<evidence type="ECO:0000313" key="1">
    <source>
        <dbReference type="EMBL" id="TYP94004.1"/>
    </source>
</evidence>